<gene>
    <name evidence="6 8" type="primary">rplU</name>
    <name evidence="8" type="ORF">P0082_10175</name>
</gene>
<name>A0ABY8MFR7_9SPIO</name>
<proteinExistence type="inferred from homology"/>
<evidence type="ECO:0000256" key="5">
    <source>
        <dbReference type="ARBA" id="ARBA00023274"/>
    </source>
</evidence>
<protein>
    <recommendedName>
        <fullName evidence="6">Large ribosomal subunit protein bL21</fullName>
    </recommendedName>
</protein>
<keyword evidence="3 6" id="KW-0694">RNA-binding</keyword>
<reference evidence="8 9" key="1">
    <citation type="submission" date="2023-04" db="EMBL/GenBank/DDBJ databases">
        <title>Spirochaete genome identified in red abalone sample constitutes a novel genus.</title>
        <authorList>
            <person name="Sharma S.P."/>
            <person name="Purcell C.M."/>
            <person name="Hyde J.R."/>
            <person name="Severin A.J."/>
        </authorList>
    </citation>
    <scope>NUCLEOTIDE SEQUENCE [LARGE SCALE GENOMIC DNA]</scope>
    <source>
        <strain evidence="8 9">SP-2023</strain>
    </source>
</reference>
<dbReference type="Proteomes" id="UP001228690">
    <property type="component" value="Chromosome"/>
</dbReference>
<evidence type="ECO:0000256" key="1">
    <source>
        <dbReference type="ARBA" id="ARBA00008563"/>
    </source>
</evidence>
<keyword evidence="2 6" id="KW-0699">rRNA-binding</keyword>
<organism evidence="8 9">
    <name type="scientific">Candidatus Haliotispira prima</name>
    <dbReference type="NCBI Taxonomy" id="3034016"/>
    <lineage>
        <taxon>Bacteria</taxon>
        <taxon>Pseudomonadati</taxon>
        <taxon>Spirochaetota</taxon>
        <taxon>Spirochaetia</taxon>
        <taxon>Spirochaetales</taxon>
        <taxon>Spirochaetaceae</taxon>
        <taxon>Candidatus Haliotispira</taxon>
    </lineage>
</organism>
<dbReference type="InterPro" id="IPR001787">
    <property type="entry name" value="Ribosomal_bL21"/>
</dbReference>
<evidence type="ECO:0000256" key="6">
    <source>
        <dbReference type="HAMAP-Rule" id="MF_01363"/>
    </source>
</evidence>
<dbReference type="InterPro" id="IPR036164">
    <property type="entry name" value="bL21-like_sf"/>
</dbReference>
<sequence>MYALVEIKGKQYKAVKGETLKVDLFGEEVGTTLECDKVMLLSDGEKSVVGQPYVSGASVRLSLGEAVKGRKIRVFKYKRRKKYRLTQGHRQQYSLLTVEDIQGNI</sequence>
<dbReference type="Pfam" id="PF00829">
    <property type="entry name" value="Ribosomal_L21p"/>
    <property type="match status" value="1"/>
</dbReference>
<comment type="function">
    <text evidence="6 7">This protein binds to 23S rRNA in the presence of protein L20.</text>
</comment>
<evidence type="ECO:0000313" key="8">
    <source>
        <dbReference type="EMBL" id="WGK68840.1"/>
    </source>
</evidence>
<dbReference type="PANTHER" id="PTHR21349:SF0">
    <property type="entry name" value="LARGE RIBOSOMAL SUBUNIT PROTEIN BL21M"/>
    <property type="match status" value="1"/>
</dbReference>
<keyword evidence="5 6" id="KW-0687">Ribonucleoprotein</keyword>
<dbReference type="GO" id="GO:0005840">
    <property type="term" value="C:ribosome"/>
    <property type="evidence" value="ECO:0007669"/>
    <property type="project" value="UniProtKB-KW"/>
</dbReference>
<evidence type="ECO:0000256" key="4">
    <source>
        <dbReference type="ARBA" id="ARBA00022980"/>
    </source>
</evidence>
<evidence type="ECO:0000256" key="2">
    <source>
        <dbReference type="ARBA" id="ARBA00022730"/>
    </source>
</evidence>
<dbReference type="PROSITE" id="PS01169">
    <property type="entry name" value="RIBOSOMAL_L21"/>
    <property type="match status" value="1"/>
</dbReference>
<dbReference type="PANTHER" id="PTHR21349">
    <property type="entry name" value="50S RIBOSOMAL PROTEIN L21"/>
    <property type="match status" value="1"/>
</dbReference>
<evidence type="ECO:0000256" key="3">
    <source>
        <dbReference type="ARBA" id="ARBA00022884"/>
    </source>
</evidence>
<dbReference type="InterPro" id="IPR028909">
    <property type="entry name" value="bL21-like"/>
</dbReference>
<keyword evidence="9" id="KW-1185">Reference proteome</keyword>
<dbReference type="InterPro" id="IPR018258">
    <property type="entry name" value="Ribosomal_bL21_CS"/>
</dbReference>
<dbReference type="RefSeq" id="WP_326927026.1">
    <property type="nucleotide sequence ID" value="NZ_CP123443.1"/>
</dbReference>
<comment type="subunit">
    <text evidence="6">Part of the 50S ribosomal subunit. Contacts protein L20.</text>
</comment>
<evidence type="ECO:0000256" key="7">
    <source>
        <dbReference type="RuleBase" id="RU000562"/>
    </source>
</evidence>
<evidence type="ECO:0000313" key="9">
    <source>
        <dbReference type="Proteomes" id="UP001228690"/>
    </source>
</evidence>
<dbReference type="SUPFAM" id="SSF141091">
    <property type="entry name" value="L21p-like"/>
    <property type="match status" value="1"/>
</dbReference>
<dbReference type="EMBL" id="CP123443">
    <property type="protein sequence ID" value="WGK68840.1"/>
    <property type="molecule type" value="Genomic_DNA"/>
</dbReference>
<accession>A0ABY8MFR7</accession>
<dbReference type="NCBIfam" id="TIGR00061">
    <property type="entry name" value="L21"/>
    <property type="match status" value="1"/>
</dbReference>
<keyword evidence="4 6" id="KW-0689">Ribosomal protein</keyword>
<dbReference type="HAMAP" id="MF_01363">
    <property type="entry name" value="Ribosomal_bL21"/>
    <property type="match status" value="1"/>
</dbReference>
<comment type="similarity">
    <text evidence="1 6 7">Belongs to the bacterial ribosomal protein bL21 family.</text>
</comment>